<dbReference type="InterPro" id="IPR036259">
    <property type="entry name" value="MFS_trans_sf"/>
</dbReference>
<keyword evidence="6 7" id="KW-0472">Membrane</keyword>
<reference evidence="8" key="1">
    <citation type="submission" date="2023-07" db="EMBL/GenBank/DDBJ databases">
        <title>Bifidobacterium aquikefiriaerophilum sp. nov. and Bifidobacterium eccum sp. nov., isolated from water kefir.</title>
        <authorList>
            <person name="Breselge S."/>
            <person name="Bellassi P."/>
            <person name="Barcenilla C."/>
            <person name="Alvarez-Ordonez A."/>
            <person name="Morelli L."/>
            <person name="Cotter P.D."/>
        </authorList>
    </citation>
    <scope>NUCLEOTIDE SEQUENCE</scope>
    <source>
        <strain evidence="9">WK013_4_14</strain>
        <strain evidence="8">WK048_4_13</strain>
    </source>
</reference>
<feature type="transmembrane region" description="Helical" evidence="7">
    <location>
        <begin position="279"/>
        <end position="296"/>
    </location>
</feature>
<feature type="transmembrane region" description="Helical" evidence="7">
    <location>
        <begin position="12"/>
        <end position="34"/>
    </location>
</feature>
<dbReference type="GO" id="GO:0022857">
    <property type="term" value="F:transmembrane transporter activity"/>
    <property type="evidence" value="ECO:0007669"/>
    <property type="project" value="InterPro"/>
</dbReference>
<name>A0AB39UAD0_9BIFI</name>
<evidence type="ECO:0000256" key="3">
    <source>
        <dbReference type="ARBA" id="ARBA00022475"/>
    </source>
</evidence>
<feature type="transmembrane region" description="Helical" evidence="7">
    <location>
        <begin position="46"/>
        <end position="66"/>
    </location>
</feature>
<dbReference type="EMBL" id="CP129675">
    <property type="protein sequence ID" value="XDS45916.1"/>
    <property type="molecule type" value="Genomic_DNA"/>
</dbReference>
<dbReference type="InterPro" id="IPR011701">
    <property type="entry name" value="MFS"/>
</dbReference>
<dbReference type="PANTHER" id="PTHR23517">
    <property type="entry name" value="RESISTANCE PROTEIN MDTM, PUTATIVE-RELATED-RELATED"/>
    <property type="match status" value="1"/>
</dbReference>
<evidence type="ECO:0000256" key="1">
    <source>
        <dbReference type="ARBA" id="ARBA00004651"/>
    </source>
</evidence>
<evidence type="ECO:0000256" key="7">
    <source>
        <dbReference type="SAM" id="Phobius"/>
    </source>
</evidence>
<feature type="transmembrane region" description="Helical" evidence="7">
    <location>
        <begin position="302"/>
        <end position="320"/>
    </location>
</feature>
<feature type="transmembrane region" description="Helical" evidence="7">
    <location>
        <begin position="170"/>
        <end position="191"/>
    </location>
</feature>
<gene>
    <name evidence="9" type="ORF">QN216_03290</name>
    <name evidence="8" type="ORF">QN217_07155</name>
</gene>
<dbReference type="InterPro" id="IPR050171">
    <property type="entry name" value="MFS_Transporters"/>
</dbReference>
<comment type="subcellular location">
    <subcellularLocation>
        <location evidence="1">Cell membrane</location>
        <topology evidence="1">Multi-pass membrane protein</topology>
    </subcellularLocation>
</comment>
<feature type="transmembrane region" description="Helical" evidence="7">
    <location>
        <begin position="211"/>
        <end position="232"/>
    </location>
</feature>
<feature type="transmembrane region" description="Helical" evidence="7">
    <location>
        <begin position="78"/>
        <end position="96"/>
    </location>
</feature>
<dbReference type="AlphaFoldDB" id="A0AB39UAD0"/>
<evidence type="ECO:0000256" key="5">
    <source>
        <dbReference type="ARBA" id="ARBA00022989"/>
    </source>
</evidence>
<dbReference type="EMBL" id="CP129682">
    <property type="protein sequence ID" value="XDS49302.1"/>
    <property type="molecule type" value="Genomic_DNA"/>
</dbReference>
<feature type="transmembrane region" description="Helical" evidence="7">
    <location>
        <begin position="144"/>
        <end position="164"/>
    </location>
</feature>
<feature type="transmembrane region" description="Helical" evidence="7">
    <location>
        <begin position="341"/>
        <end position="362"/>
    </location>
</feature>
<evidence type="ECO:0000313" key="8">
    <source>
        <dbReference type="EMBL" id="XDS45916.1"/>
    </source>
</evidence>
<protein>
    <submittedName>
        <fullName evidence="8">MFS transporter</fullName>
    </submittedName>
</protein>
<accession>A0AB39UAD0</accession>
<proteinExistence type="predicted"/>
<dbReference type="PANTHER" id="PTHR23517:SF13">
    <property type="entry name" value="MAJOR FACILITATOR SUPERFAMILY MFS_1"/>
    <property type="match status" value="1"/>
</dbReference>
<evidence type="ECO:0000256" key="6">
    <source>
        <dbReference type="ARBA" id="ARBA00023136"/>
    </source>
</evidence>
<feature type="transmembrane region" description="Helical" evidence="7">
    <location>
        <begin position="252"/>
        <end position="272"/>
    </location>
</feature>
<organism evidence="8">
    <name type="scientific">Bifidobacterium fermentum</name>
    <dbReference type="NCBI Taxonomy" id="3059035"/>
    <lineage>
        <taxon>Bacteria</taxon>
        <taxon>Bacillati</taxon>
        <taxon>Actinomycetota</taxon>
        <taxon>Actinomycetes</taxon>
        <taxon>Bifidobacteriales</taxon>
        <taxon>Bifidobacteriaceae</taxon>
        <taxon>Bifidobacterium</taxon>
    </lineage>
</organism>
<dbReference type="Gene3D" id="1.20.1250.20">
    <property type="entry name" value="MFS general substrate transporter like domains"/>
    <property type="match status" value="1"/>
</dbReference>
<keyword evidence="5 7" id="KW-1133">Transmembrane helix</keyword>
<evidence type="ECO:0000256" key="2">
    <source>
        <dbReference type="ARBA" id="ARBA00022448"/>
    </source>
</evidence>
<sequence>MKQQDDSKESGKAWIAAWCFAVIMASVTVTTPLWQYYEQRYGFGPTGVSVAFGAMTVGVFIALPLLGGLSDAWGRFRVMSIAIVIDLLATATLLIPGFTPLLLARVLQGCAVALTVSSAPPAIGEALSHDGEKHPALTASISTVANLGGLGFGSLLSATVVSIVGKPFVAPFLAFAVLLCVTLIPCSRLGIRDGNRLSFRVRLPKVPGGNLRAYLGAGLCGLASFAAFSVYASLGPGILHDTFSMHSALAGPILYCSVMACSAIGQLILMRLQLSYRRITGIALFVAGFALVYVALSGHILAVFIVGSLLLGLGSGLVLAEGSRIVTAHSHRETAAASQAGFFMMGYVGMVIPIIVLAALIGAVCITMAFAITGAALSLLVTVGIAATA</sequence>
<dbReference type="SUPFAM" id="SSF103473">
    <property type="entry name" value="MFS general substrate transporter"/>
    <property type="match status" value="1"/>
</dbReference>
<keyword evidence="2" id="KW-0813">Transport</keyword>
<keyword evidence="3" id="KW-1003">Cell membrane</keyword>
<evidence type="ECO:0000256" key="4">
    <source>
        <dbReference type="ARBA" id="ARBA00022692"/>
    </source>
</evidence>
<dbReference type="Pfam" id="PF07690">
    <property type="entry name" value="MFS_1"/>
    <property type="match status" value="1"/>
</dbReference>
<dbReference type="GO" id="GO:0005886">
    <property type="term" value="C:plasma membrane"/>
    <property type="evidence" value="ECO:0007669"/>
    <property type="project" value="UniProtKB-SubCell"/>
</dbReference>
<dbReference type="RefSeq" id="WP_369342842.1">
    <property type="nucleotide sequence ID" value="NZ_CP129675.1"/>
</dbReference>
<feature type="transmembrane region" description="Helical" evidence="7">
    <location>
        <begin position="368"/>
        <end position="387"/>
    </location>
</feature>
<keyword evidence="4 7" id="KW-0812">Transmembrane</keyword>
<evidence type="ECO:0000313" key="9">
    <source>
        <dbReference type="EMBL" id="XDS49302.1"/>
    </source>
</evidence>